<feature type="region of interest" description="Disordered" evidence="1">
    <location>
        <begin position="262"/>
        <end position="311"/>
    </location>
</feature>
<accession>A0AAN7NQ55</accession>
<dbReference type="EMBL" id="JAUNZN010000001">
    <property type="protein sequence ID" value="KAK4829527.1"/>
    <property type="molecule type" value="Genomic_DNA"/>
</dbReference>
<comment type="caution">
    <text evidence="2">The sequence shown here is derived from an EMBL/GenBank/DDBJ whole genome shotgun (WGS) entry which is preliminary data.</text>
</comment>
<evidence type="ECO:0000313" key="3">
    <source>
        <dbReference type="Proteomes" id="UP001333110"/>
    </source>
</evidence>
<proteinExistence type="predicted"/>
<name>A0AAN7NQ55_MYCAM</name>
<feature type="compositionally biased region" description="Polar residues" evidence="1">
    <location>
        <begin position="291"/>
        <end position="311"/>
    </location>
</feature>
<evidence type="ECO:0000256" key="1">
    <source>
        <dbReference type="SAM" id="MobiDB-lite"/>
    </source>
</evidence>
<organism evidence="2 3">
    <name type="scientific">Mycteria americana</name>
    <name type="common">Wood stork</name>
    <dbReference type="NCBI Taxonomy" id="33587"/>
    <lineage>
        <taxon>Eukaryota</taxon>
        <taxon>Metazoa</taxon>
        <taxon>Chordata</taxon>
        <taxon>Craniata</taxon>
        <taxon>Vertebrata</taxon>
        <taxon>Euteleostomi</taxon>
        <taxon>Archelosauria</taxon>
        <taxon>Archosauria</taxon>
        <taxon>Dinosauria</taxon>
        <taxon>Saurischia</taxon>
        <taxon>Theropoda</taxon>
        <taxon>Coelurosauria</taxon>
        <taxon>Aves</taxon>
        <taxon>Neognathae</taxon>
        <taxon>Neoaves</taxon>
        <taxon>Aequornithes</taxon>
        <taxon>Ciconiiformes</taxon>
        <taxon>Ciconiidae</taxon>
        <taxon>Mycteria</taxon>
    </lineage>
</organism>
<protein>
    <submittedName>
        <fullName evidence="2">Uncharacterized protein</fullName>
    </submittedName>
</protein>
<sequence length="807" mass="87197">MPEEKVQKTKHIEMKENLKHFLLNSLVDDTQENYIAEKGCLVVVTAEVTTPGSDGVVVARGVEENVPRLPAAVVLRLPVALVAVVVGTAVGAADASVPAVTLLPAGTSYPVEGLEVRGNCVGANDVVTDRDAVGKGITLLVSARDVRLSGSVGGRAVWALPSLRDVKSSVGLTVAPISSSEASTVESRDEDTFKTGVAGKDQILPPTSGTSDTRDEEGFPLRIPIPFSQPYKILPTLVTLWTPSACFETVRASHGEQMGHMADVPGSSQTAHKEEGKAKEKGKEVKAHHGTTVTPSSAQSSRSGYTVAQRKQTDRTCSGVSQCHDCTKLLMNINADLFGSRAMTESELNLGLDEVGEWNKLHLLKIECQWLEAQICFIFQHKDRKAEQHCTRLSGGQQAHSSGQDVRAALPVAATPVRNLSHFPVTSYRRTEALHSPFNPDPSHVLQWLANHIGWKRPLRSPSPTVNLTLPRPPLHHVPKHLIQTAFKYLQGWRLNHFPGQPVPMLDNPFSEVKFPNIQSKPPLVQLEAISSCPITCYLGEETDPHLSTTSFQAVVESHKVSPLPPLLQAKQPQFPQPLPIRLLLQTLHHLHCPSLDTLQHLNVSLVVRDPKLNTGFEGHDHFPSPAGHAIFDTSQDAIGFLGHLGTLLAHIQAAVNQHPQVLLCQAAFQPLFPKPAALHGVAVAQVQDLALGLVKPHTIDLGPSIQPVQVPLQSLPTLQQINTPAQLGVVCKLTEGALDPFNWPQHRALGNTTCDWPPTGVNSIHHHSLGLAIQPVLNPAKSTPIQATSSQFLQENAVGNCVSIPP</sequence>
<evidence type="ECO:0000313" key="2">
    <source>
        <dbReference type="EMBL" id="KAK4829527.1"/>
    </source>
</evidence>
<dbReference type="Proteomes" id="UP001333110">
    <property type="component" value="Unassembled WGS sequence"/>
</dbReference>
<dbReference type="AlphaFoldDB" id="A0AAN7NQ55"/>
<keyword evidence="3" id="KW-1185">Reference proteome</keyword>
<feature type="compositionally biased region" description="Basic and acidic residues" evidence="1">
    <location>
        <begin position="271"/>
        <end position="287"/>
    </location>
</feature>
<feature type="region of interest" description="Disordered" evidence="1">
    <location>
        <begin position="178"/>
        <end position="218"/>
    </location>
</feature>
<gene>
    <name evidence="2" type="ORF">QYF61_005166</name>
</gene>
<feature type="non-terminal residue" evidence="2">
    <location>
        <position position="807"/>
    </location>
</feature>
<reference evidence="2 3" key="1">
    <citation type="journal article" date="2023" name="J. Hered.">
        <title>Chromosome-level genome of the wood stork (Mycteria americana) provides insight into avian chromosome evolution.</title>
        <authorList>
            <person name="Flamio R. Jr."/>
            <person name="Ramstad K.M."/>
        </authorList>
    </citation>
    <scope>NUCLEOTIDE SEQUENCE [LARGE SCALE GENOMIC DNA]</scope>
    <source>
        <strain evidence="2">JAX WOST 10</strain>
    </source>
</reference>